<protein>
    <submittedName>
        <fullName evidence="1">Thioredoxin</fullName>
    </submittedName>
</protein>
<evidence type="ECO:0000313" key="1">
    <source>
        <dbReference type="EMBL" id="SCZ81985.1"/>
    </source>
</evidence>
<sequence>MTHSHDFDSSLENLFEHGLSFDKFLQNADADQRKTILELLEKTDFSWIETPETPVRILYFGEMWCPDCLLNAVALAGMMKKIKVLEVRVQPRDGNEAVIKGLGDGVKAKIPTIVPLDDHGEALGVFVERPMRIRALEQSDDQLKRIVMMKEYRAGLYIEDTAREIMAMLK</sequence>
<name>A0A1G5S6J2_9FIRM</name>
<accession>A0A1G5S6J2</accession>
<proteinExistence type="predicted"/>
<dbReference type="SUPFAM" id="SSF52833">
    <property type="entry name" value="Thioredoxin-like"/>
    <property type="match status" value="1"/>
</dbReference>
<dbReference type="RefSeq" id="WP_170829509.1">
    <property type="nucleotide sequence ID" value="NZ_FMWL01000028.1"/>
</dbReference>
<evidence type="ECO:0000313" key="2">
    <source>
        <dbReference type="Proteomes" id="UP000199208"/>
    </source>
</evidence>
<gene>
    <name evidence="1" type="ORF">SAMN03080599_03238</name>
</gene>
<keyword evidence="2" id="KW-1185">Reference proteome</keyword>
<dbReference type="AlphaFoldDB" id="A0A1G5S6J2"/>
<dbReference type="InterPro" id="IPR036249">
    <property type="entry name" value="Thioredoxin-like_sf"/>
</dbReference>
<reference evidence="1 2" key="1">
    <citation type="submission" date="2016-10" db="EMBL/GenBank/DDBJ databases">
        <authorList>
            <person name="de Groot N.N."/>
        </authorList>
    </citation>
    <scope>NUCLEOTIDE SEQUENCE [LARGE SCALE GENOMIC DNA]</scope>
    <source>
        <strain evidence="1 2">DSM 2784</strain>
    </source>
</reference>
<dbReference type="EMBL" id="FMWL01000028">
    <property type="protein sequence ID" value="SCZ81985.1"/>
    <property type="molecule type" value="Genomic_DNA"/>
</dbReference>
<dbReference type="Pfam" id="PF14595">
    <property type="entry name" value="Thioredoxin_9"/>
    <property type="match status" value="1"/>
</dbReference>
<dbReference type="STRING" id="1120920.SAMN03080599_03238"/>
<organism evidence="1 2">
    <name type="scientific">Acidaminobacter hydrogenoformans DSM 2784</name>
    <dbReference type="NCBI Taxonomy" id="1120920"/>
    <lineage>
        <taxon>Bacteria</taxon>
        <taxon>Bacillati</taxon>
        <taxon>Bacillota</taxon>
        <taxon>Clostridia</taxon>
        <taxon>Peptostreptococcales</taxon>
        <taxon>Acidaminobacteraceae</taxon>
        <taxon>Acidaminobacter</taxon>
    </lineage>
</organism>
<dbReference type="Gene3D" id="3.40.30.10">
    <property type="entry name" value="Glutaredoxin"/>
    <property type="match status" value="1"/>
</dbReference>
<dbReference type="Proteomes" id="UP000199208">
    <property type="component" value="Unassembled WGS sequence"/>
</dbReference>